<dbReference type="InterPro" id="IPR050194">
    <property type="entry name" value="Glycosyltransferase_grp1"/>
</dbReference>
<dbReference type="PANTHER" id="PTHR45947">
    <property type="entry name" value="SULFOQUINOVOSYL TRANSFERASE SQD2"/>
    <property type="match status" value="1"/>
</dbReference>
<keyword evidence="4" id="KW-1185">Reference proteome</keyword>
<dbReference type="EMBL" id="LR593887">
    <property type="protein sequence ID" value="VTS07502.1"/>
    <property type="molecule type" value="Genomic_DNA"/>
</dbReference>
<evidence type="ECO:0000259" key="2">
    <source>
        <dbReference type="Pfam" id="PF13579"/>
    </source>
</evidence>
<proteinExistence type="predicted"/>
<feature type="domain" description="Glycosyl transferase family 1" evidence="1">
    <location>
        <begin position="223"/>
        <end position="386"/>
    </location>
</feature>
<dbReference type="Pfam" id="PF13579">
    <property type="entry name" value="Glyco_trans_4_4"/>
    <property type="match status" value="1"/>
</dbReference>
<keyword evidence="3" id="KW-0808">Transferase</keyword>
<dbReference type="PANTHER" id="PTHR45947:SF3">
    <property type="entry name" value="SULFOQUINOVOSYL TRANSFERASE SQD2"/>
    <property type="match status" value="1"/>
</dbReference>
<organism evidence="3">
    <name type="scientific">Tuwongella immobilis</name>
    <dbReference type="NCBI Taxonomy" id="692036"/>
    <lineage>
        <taxon>Bacteria</taxon>
        <taxon>Pseudomonadati</taxon>
        <taxon>Planctomycetota</taxon>
        <taxon>Planctomycetia</taxon>
        <taxon>Gemmatales</taxon>
        <taxon>Gemmataceae</taxon>
        <taxon>Tuwongella</taxon>
    </lineage>
</organism>
<dbReference type="Pfam" id="PF00534">
    <property type="entry name" value="Glycos_transf_1"/>
    <property type="match status" value="1"/>
</dbReference>
<reference evidence="3" key="1">
    <citation type="submission" date="2019-04" db="EMBL/GenBank/DDBJ databases">
        <authorList>
            <consortium name="Science for Life Laboratories"/>
        </authorList>
    </citation>
    <scope>NUCLEOTIDE SEQUENCE</scope>
    <source>
        <strain evidence="3">MBLW1</strain>
    </source>
</reference>
<evidence type="ECO:0000259" key="1">
    <source>
        <dbReference type="Pfam" id="PF00534"/>
    </source>
</evidence>
<dbReference type="AlphaFoldDB" id="A0A6C2YV81"/>
<dbReference type="SUPFAM" id="SSF53756">
    <property type="entry name" value="UDP-Glycosyltransferase/glycogen phosphorylase"/>
    <property type="match status" value="1"/>
</dbReference>
<dbReference type="EMBL" id="LR586016">
    <property type="protein sequence ID" value="VIP05073.1"/>
    <property type="molecule type" value="Genomic_DNA"/>
</dbReference>
<dbReference type="Proteomes" id="UP000464378">
    <property type="component" value="Chromosome"/>
</dbReference>
<gene>
    <name evidence="3" type="ORF">GMBLW1_41200</name>
</gene>
<dbReference type="CDD" id="cd03801">
    <property type="entry name" value="GT4_PimA-like"/>
    <property type="match status" value="1"/>
</dbReference>
<evidence type="ECO:0008006" key="5">
    <source>
        <dbReference type="Google" id="ProtNLM"/>
    </source>
</evidence>
<dbReference type="InterPro" id="IPR001296">
    <property type="entry name" value="Glyco_trans_1"/>
</dbReference>
<evidence type="ECO:0000313" key="3">
    <source>
        <dbReference type="EMBL" id="VIP05073.1"/>
    </source>
</evidence>
<dbReference type="InParanoid" id="A0A6C2YV81"/>
<dbReference type="KEGG" id="tim:GMBLW1_41200"/>
<feature type="domain" description="Glycosyltransferase subfamily 4-like N-terminal" evidence="2">
    <location>
        <begin position="15"/>
        <end position="206"/>
    </location>
</feature>
<evidence type="ECO:0000313" key="4">
    <source>
        <dbReference type="Proteomes" id="UP000464378"/>
    </source>
</evidence>
<sequence>MQLAHFLQRYPPAMGGSEAYFARLSRWMVERGHSVEVFTSTAIDLPAMWYPQGQRLPAGSESIDGVQVHRFDPAFWPLRRYMLKALSLTPVALLQAVSLPCNPLALRMLSAVRQTATAFDAVHASAFPYAWPIVCAWHLARRQRIPFLLTPFLHLGDPESARDRTRRRYLARPFRWLLERADAIFVQTPSEAEAVRAVGIPETRIMLQGLGVEPSECTGGHRARYRQQWQATDTDFVIGHLANQSVEKGSVDLLQAMARAWQAGSRAKVVLAGPEMPNFQQFWGSFPHQNQVIRLGVLTEAEKRDYFAAIDAFALPSRSDSFGLVLLEAWANRLPNVAYRAGGVADVIRDGVDGRLVPCGDVAQLAEVIREWESQPELRQRLATAGHARLPHDYCWADKLGLVESTINRLRL</sequence>
<accession>A0A6C2YV81</accession>
<dbReference type="GO" id="GO:0016758">
    <property type="term" value="F:hexosyltransferase activity"/>
    <property type="evidence" value="ECO:0007669"/>
    <property type="project" value="TreeGrafter"/>
</dbReference>
<dbReference type="RefSeq" id="WP_162660073.1">
    <property type="nucleotide sequence ID" value="NZ_LR593887.1"/>
</dbReference>
<dbReference type="InterPro" id="IPR028098">
    <property type="entry name" value="Glyco_trans_4-like_N"/>
</dbReference>
<name>A0A6C2YV81_9BACT</name>
<protein>
    <recommendedName>
        <fullName evidence="5">Glycosyltransferase subfamily 4-like N-terminal domain-containing protein</fullName>
    </recommendedName>
</protein>
<dbReference type="Gene3D" id="3.40.50.2000">
    <property type="entry name" value="Glycogen Phosphorylase B"/>
    <property type="match status" value="2"/>
</dbReference>